<dbReference type="EMBL" id="QTSX02005688">
    <property type="protein sequence ID" value="KAJ9059331.1"/>
    <property type="molecule type" value="Genomic_DNA"/>
</dbReference>
<accession>A0ACC2SB32</accession>
<name>A0ACC2SB32_9FUNG</name>
<sequence length="205" mass="22888">MAAPATSTDQPMDPLPTFFCPLGAPFEPVHFTKYPPNPAYSEFTLENILLSDPLARTRVTKTISHEGKWYTVLPTLFCDKYNYLPTYLVPMSSPSTPKTNFLQEFTTINDTTSTQMFGVLYITLTCLVDSMVLNSGPWALLGCSLSYIIKLAPILWWVLPSVPPVPPPVSNSVSTNNWHPDTKPKLMIGRDTKILTWNTTDPYPG</sequence>
<keyword evidence="2" id="KW-1185">Reference proteome</keyword>
<protein>
    <submittedName>
        <fullName evidence="1">Uncharacterized protein</fullName>
    </submittedName>
</protein>
<organism evidence="1 2">
    <name type="scientific">Entomophthora muscae</name>
    <dbReference type="NCBI Taxonomy" id="34485"/>
    <lineage>
        <taxon>Eukaryota</taxon>
        <taxon>Fungi</taxon>
        <taxon>Fungi incertae sedis</taxon>
        <taxon>Zoopagomycota</taxon>
        <taxon>Entomophthoromycotina</taxon>
        <taxon>Entomophthoromycetes</taxon>
        <taxon>Entomophthorales</taxon>
        <taxon>Entomophthoraceae</taxon>
        <taxon>Entomophthora</taxon>
    </lineage>
</organism>
<comment type="caution">
    <text evidence="1">The sequence shown here is derived from an EMBL/GenBank/DDBJ whole genome shotgun (WGS) entry which is preliminary data.</text>
</comment>
<evidence type="ECO:0000313" key="2">
    <source>
        <dbReference type="Proteomes" id="UP001165960"/>
    </source>
</evidence>
<gene>
    <name evidence="1" type="ORF">DSO57_1003533</name>
</gene>
<evidence type="ECO:0000313" key="1">
    <source>
        <dbReference type="EMBL" id="KAJ9059331.1"/>
    </source>
</evidence>
<proteinExistence type="predicted"/>
<dbReference type="Proteomes" id="UP001165960">
    <property type="component" value="Unassembled WGS sequence"/>
</dbReference>
<reference evidence="1" key="1">
    <citation type="submission" date="2022-04" db="EMBL/GenBank/DDBJ databases">
        <title>Genome of the entomopathogenic fungus Entomophthora muscae.</title>
        <authorList>
            <person name="Elya C."/>
            <person name="Lovett B.R."/>
            <person name="Lee E."/>
            <person name="Macias A.M."/>
            <person name="Hajek A.E."/>
            <person name="De Bivort B.L."/>
            <person name="Kasson M.T."/>
            <person name="De Fine Licht H.H."/>
            <person name="Stajich J.E."/>
        </authorList>
    </citation>
    <scope>NUCLEOTIDE SEQUENCE</scope>
    <source>
        <strain evidence="1">Berkeley</strain>
    </source>
</reference>